<sequence length="15" mass="1693">MALVCERLFAQALDL</sequence>
<name>A0A068WG03_ECHGR</name>
<evidence type="ECO:0000313" key="1">
    <source>
        <dbReference type="EMBL" id="CDS19038.1"/>
    </source>
</evidence>
<accession>A0A068WG03</accession>
<gene>
    <name evidence="1" type="ORF">EgrG_000431900</name>
</gene>
<reference evidence="3" key="3">
    <citation type="submission" date="2020-10" db="UniProtKB">
        <authorList>
            <consortium name="WormBaseParasite"/>
        </authorList>
    </citation>
    <scope>IDENTIFICATION</scope>
</reference>
<evidence type="ECO:0000313" key="2">
    <source>
        <dbReference type="Proteomes" id="UP000492820"/>
    </source>
</evidence>
<proteinExistence type="predicted"/>
<evidence type="ECO:0000313" key="3">
    <source>
        <dbReference type="WBParaSite" id="EgrG_000431900"/>
    </source>
</evidence>
<organism evidence="1">
    <name type="scientific">Echinococcus granulosus</name>
    <name type="common">Hydatid tapeworm</name>
    <dbReference type="NCBI Taxonomy" id="6210"/>
    <lineage>
        <taxon>Eukaryota</taxon>
        <taxon>Metazoa</taxon>
        <taxon>Spiralia</taxon>
        <taxon>Lophotrochozoa</taxon>
        <taxon>Platyhelminthes</taxon>
        <taxon>Cestoda</taxon>
        <taxon>Eucestoda</taxon>
        <taxon>Cyclophyllidea</taxon>
        <taxon>Taeniidae</taxon>
        <taxon>Echinococcus</taxon>
        <taxon>Echinococcus granulosus group</taxon>
    </lineage>
</organism>
<reference evidence="1 2" key="1">
    <citation type="journal article" date="2013" name="Nature">
        <title>The genomes of four tapeworm species reveal adaptations to parasitism.</title>
        <authorList>
            <person name="Tsai I.J."/>
            <person name="Zarowiecki M."/>
            <person name="Holroyd N."/>
            <person name="Garciarrubio A."/>
            <person name="Sanchez-Flores A."/>
            <person name="Brooks K.L."/>
            <person name="Tracey A."/>
            <person name="Bobes R.J."/>
            <person name="Fragoso G."/>
            <person name="Sciutto E."/>
            <person name="Aslett M."/>
            <person name="Beasley H."/>
            <person name="Bennett H.M."/>
            <person name="Cai J."/>
            <person name="Camicia F."/>
            <person name="Clark R."/>
            <person name="Cucher M."/>
            <person name="De Silva N."/>
            <person name="Day T.A."/>
            <person name="Deplazes P."/>
            <person name="Estrada K."/>
            <person name="Fernandez C."/>
            <person name="Holland P.W."/>
            <person name="Hou J."/>
            <person name="Hu S."/>
            <person name="Huckvale T."/>
            <person name="Hung S.S."/>
            <person name="Kamenetzky L."/>
            <person name="Keane J.A."/>
            <person name="Kiss F."/>
            <person name="Koziol U."/>
            <person name="Lambert O."/>
            <person name="Liu K."/>
            <person name="Luo X."/>
            <person name="Luo Y."/>
            <person name="Macchiaroli N."/>
            <person name="Nichol S."/>
            <person name="Paps J."/>
            <person name="Parkinson J."/>
            <person name="Pouchkina-Stantcheva N."/>
            <person name="Riddiford N."/>
            <person name="Rosenzvit M."/>
            <person name="Salinas G."/>
            <person name="Wasmuth J.D."/>
            <person name="Zamanian M."/>
            <person name="Zheng Y."/>
            <person name="Cai X."/>
            <person name="Soberon X."/>
            <person name="Olson P.D."/>
            <person name="Laclette J.P."/>
            <person name="Brehm K."/>
            <person name="Berriman M."/>
            <person name="Garciarrubio A."/>
            <person name="Bobes R.J."/>
            <person name="Fragoso G."/>
            <person name="Sanchez-Flores A."/>
            <person name="Estrada K."/>
            <person name="Cevallos M.A."/>
            <person name="Morett E."/>
            <person name="Gonzalez V."/>
            <person name="Portillo T."/>
            <person name="Ochoa-Leyva A."/>
            <person name="Jose M.V."/>
            <person name="Sciutto E."/>
            <person name="Landa A."/>
            <person name="Jimenez L."/>
            <person name="Valdes V."/>
            <person name="Carrero J.C."/>
            <person name="Larralde C."/>
            <person name="Morales-Montor J."/>
            <person name="Limon-Lason J."/>
            <person name="Soberon X."/>
            <person name="Laclette J.P."/>
        </authorList>
    </citation>
    <scope>NUCLEOTIDE SEQUENCE [LARGE SCALE GENOMIC DNA]</scope>
</reference>
<reference evidence="1" key="2">
    <citation type="submission" date="2014-06" db="EMBL/GenBank/DDBJ databases">
        <authorList>
            <person name="Aslett M."/>
        </authorList>
    </citation>
    <scope>NUCLEOTIDE SEQUENCE</scope>
</reference>
<dbReference type="Proteomes" id="UP000492820">
    <property type="component" value="Unassembled WGS sequence"/>
</dbReference>
<protein>
    <submittedName>
        <fullName evidence="1 3">Uncharacterized protein</fullName>
    </submittedName>
</protein>
<dbReference type="WBParaSite" id="EgrG_000431900">
    <property type="protein sequence ID" value="EgrG_000431900"/>
    <property type="gene ID" value="EgrG_000431900"/>
</dbReference>
<dbReference type="EMBL" id="LK028579">
    <property type="protein sequence ID" value="CDS19038.1"/>
    <property type="molecule type" value="Genomic_DNA"/>
</dbReference>